<feature type="compositionally biased region" description="Low complexity" evidence="3">
    <location>
        <begin position="1206"/>
        <end position="1217"/>
    </location>
</feature>
<dbReference type="PANTHER" id="PTHR32046">
    <property type="entry name" value="G DOMAIN-CONTAINING PROTEIN"/>
    <property type="match status" value="1"/>
</dbReference>
<dbReference type="SUPFAM" id="SSF52540">
    <property type="entry name" value="P-loop containing nucleoside triphosphate hydrolases"/>
    <property type="match status" value="2"/>
</dbReference>
<feature type="compositionally biased region" description="Basic and acidic residues" evidence="3">
    <location>
        <begin position="1262"/>
        <end position="1272"/>
    </location>
</feature>
<comment type="caution">
    <text evidence="5">The sequence shown here is derived from an EMBL/GenBank/DDBJ whole genome shotgun (WGS) entry which is preliminary data.</text>
</comment>
<reference evidence="5" key="1">
    <citation type="submission" date="2023-10" db="EMBL/GenBank/DDBJ databases">
        <title>Genome assemblies of two species of porcelain crab, Petrolisthes cinctipes and Petrolisthes manimaculis (Anomura: Porcellanidae).</title>
        <authorList>
            <person name="Angst P."/>
        </authorList>
    </citation>
    <scope>NUCLEOTIDE SEQUENCE</scope>
    <source>
        <strain evidence="5">PB745_01</strain>
        <tissue evidence="5">Gill</tissue>
    </source>
</reference>
<dbReference type="Pfam" id="PF04548">
    <property type="entry name" value="AIG1"/>
    <property type="match status" value="2"/>
</dbReference>
<feature type="compositionally biased region" description="Basic and acidic residues" evidence="3">
    <location>
        <begin position="1131"/>
        <end position="1153"/>
    </location>
</feature>
<feature type="compositionally biased region" description="Polar residues" evidence="3">
    <location>
        <begin position="1086"/>
        <end position="1103"/>
    </location>
</feature>
<feature type="compositionally biased region" description="Basic and acidic residues" evidence="3">
    <location>
        <begin position="1279"/>
        <end position="1301"/>
    </location>
</feature>
<feature type="region of interest" description="Disordered" evidence="3">
    <location>
        <begin position="380"/>
        <end position="412"/>
    </location>
</feature>
<feature type="compositionally biased region" description="Polar residues" evidence="3">
    <location>
        <begin position="1303"/>
        <end position="1321"/>
    </location>
</feature>
<dbReference type="PANTHER" id="PTHR32046:SF11">
    <property type="entry name" value="IMMUNE-ASSOCIATED NUCLEOTIDE-BINDING PROTEIN 10-LIKE"/>
    <property type="match status" value="1"/>
</dbReference>
<keyword evidence="2" id="KW-0547">Nucleotide-binding</keyword>
<dbReference type="InterPro" id="IPR027417">
    <property type="entry name" value="P-loop_NTPase"/>
</dbReference>
<evidence type="ECO:0000313" key="5">
    <source>
        <dbReference type="EMBL" id="KAK3860180.1"/>
    </source>
</evidence>
<feature type="region of interest" description="Disordered" evidence="3">
    <location>
        <begin position="495"/>
        <end position="517"/>
    </location>
</feature>
<gene>
    <name evidence="5" type="ORF">Pcinc_033752</name>
</gene>
<feature type="region of interest" description="Disordered" evidence="3">
    <location>
        <begin position="311"/>
        <end position="330"/>
    </location>
</feature>
<feature type="region of interest" description="Disordered" evidence="3">
    <location>
        <begin position="1009"/>
        <end position="1034"/>
    </location>
</feature>
<evidence type="ECO:0000313" key="6">
    <source>
        <dbReference type="Proteomes" id="UP001286313"/>
    </source>
</evidence>
<accession>A0AAE1ERS0</accession>
<organism evidence="5 6">
    <name type="scientific">Petrolisthes cinctipes</name>
    <name type="common">Flat porcelain crab</name>
    <dbReference type="NCBI Taxonomy" id="88211"/>
    <lineage>
        <taxon>Eukaryota</taxon>
        <taxon>Metazoa</taxon>
        <taxon>Ecdysozoa</taxon>
        <taxon>Arthropoda</taxon>
        <taxon>Crustacea</taxon>
        <taxon>Multicrustacea</taxon>
        <taxon>Malacostraca</taxon>
        <taxon>Eumalacostraca</taxon>
        <taxon>Eucarida</taxon>
        <taxon>Decapoda</taxon>
        <taxon>Pleocyemata</taxon>
        <taxon>Anomura</taxon>
        <taxon>Galatheoidea</taxon>
        <taxon>Porcellanidae</taxon>
        <taxon>Petrolisthes</taxon>
    </lineage>
</organism>
<dbReference type="Proteomes" id="UP001286313">
    <property type="component" value="Unassembled WGS sequence"/>
</dbReference>
<evidence type="ECO:0000256" key="3">
    <source>
        <dbReference type="SAM" id="MobiDB-lite"/>
    </source>
</evidence>
<dbReference type="GO" id="GO:0005525">
    <property type="term" value="F:GTP binding"/>
    <property type="evidence" value="ECO:0007669"/>
    <property type="project" value="InterPro"/>
</dbReference>
<feature type="region of interest" description="Disordered" evidence="3">
    <location>
        <begin position="1056"/>
        <end position="1153"/>
    </location>
</feature>
<evidence type="ECO:0000256" key="2">
    <source>
        <dbReference type="ARBA" id="ARBA00022741"/>
    </source>
</evidence>
<dbReference type="InterPro" id="IPR003593">
    <property type="entry name" value="AAA+_ATPase"/>
</dbReference>
<evidence type="ECO:0000256" key="1">
    <source>
        <dbReference type="ARBA" id="ARBA00008535"/>
    </source>
</evidence>
<name>A0AAE1ERS0_PETCI</name>
<sequence>MDTLLPEVTESQPRYTFEIFNQNYIQQLLDSSTSNAFDECIWAKEFKKHNTEGTIRLHGIKTVEKKIGVHIQPSTDHHVVKAVQYKYLLNMLIHFKEPIDDETESKFKKSLIKGTVKPYTTFPKSVTDLWKKAVLCPPGLECKTIFTSGHGLREFLRYLKDSNISQYPETTTILKPLTATLPVSYASAVKFESPQAEPKTFDDRSKMKCDVSVAGEKRTKDMTEYEECVPKLSRQEVSSSLTISGRESTVVSKSVATNIQNSSSQTSIYSLDNVSSEKQNQVLQNKTIHSEEFINESLQSSSDTNFKVPDAGQGKIDNHQGAGEGQTATLPSTTNITAIIDSSEHSTMQKSSNVVSSLKKSCLPQTYDLPVTHLSGYKTRSQKKKYHDDSVGKLPSGNMTDMKLNRTSDWSDSVDTDKYRTVVDVTSTSDHGTTQITKEKDTIHPKGTNVTHITKEKNTIHPNGTNVSQITKEKNTIHPKGTNVSQITKEKDTIHPKGTNVSQMTKDKNTIHPNGTNVSQITKEKDTIHPKGTNVSQITKEKDTIHPKGTSITCPVSQQSETNHIKEDGLTLHTMSNNSHICDLSSSLLLPIEEGEICGMTRKYYGTKSVQKEKVIILLGAAGCGKTTLVNFIANYFQGNKKANGELIHVARCCNNIESITKIITAYTFCNDKEHTPITIIDTPGLNDSSGAEIRDHVLSLKTFLANIVSHNIEIHTIGFVAQAHLVRLTSSERLVMDYISTVFGETCGDHIITFVTFSDNQENPPIVEAMNNYGVNCKLFLKFNNSVLTIKKGDDVDELDRAYWRIGHKSWKKCMKALEEQLPLSIHTMETLQNNVYVSQVFESVERDLKSELKVFITYTKDSRLMKPEAIKVCESVWKLVTIVSHFSSNHSSNTHLIDTLIHYAEERVDRTVHNKISSLTKFSSEEEIPEEISKMFMQGYIIENGNTKELRSLRECVEMFHTLLKSGERVTTRTAYIQPQQPAFGTTSEIGESTDKLQGTKYCHTSATHNNPDAVNEKDVNKGTGMTTTSSMYSGQLGKKSLGVVKDVSVARMGGESSSQVVSPQPKNIEYEDIGDSKKDQDTHNTQYSSTITTLPRQPCQQDDPLHNRTASSSSAAGGGGGGVSGYSDGKHLSESSLRGKEPGNSDDRECGGNVFCEKEQIECKHKEQSVAQSIIESCKIELSSCTEDTQVEKISVMEEVSSQQNGNEKTTKTNNKMKKEQTKRSRSASRPTTSLNEYDELESFRQSCTHQKPSRTGPHYRETNGDADRHRHKDNKKIISDKSKNTSKSARERSRVTPEEASNSSSFDTQKPSLQTTKAGKGKCKKPNILRPIDSTFAQGIFWNYYGVHKSEGKVLLLIGNSQSGKTTLVNFIANYLKGNQEIDEEFIVLDNFSSKSGPIATTKITAHTFCFSEKDTPVTVIDTPGLSDCDGKEREATVQTLKTLFKSTNFPLHAIGLVFPANLVHLTSSERHMIEYIIIHFGETVVDHCITFITSADNLQTPLAVDVLKSHAVKSKMVLQLNNSIFSHGTKDVSEFDRIYWKKGMKILKKCFLHLENISPIAVNPLKVAQLEAYSVTATEASMKNLRKTLTYLIKLLQHSQDLTEEKFTVCENVWEAVTVVQRVLSCNGKVSQGVEETLVFQAQQVANELSFPPDYLVQFISLSKSRGLLSAGAAVIKSLAPLYDDTNSTSTVHTSAEINPGIQYCQTCKEFHEMNRQVNESHWYSWSLDERDIIYKCSQCKCHGSTHIEHKQEPESLNLNLDWVLQHTKDVINDTLKKLSLPGPLMPTQTFLCYIDMVQYYNNHQFIEELKKV</sequence>
<feature type="region of interest" description="Disordered" evidence="3">
    <location>
        <begin position="1201"/>
        <end position="1328"/>
    </location>
</feature>
<feature type="domain" description="AAA+ ATPase" evidence="4">
    <location>
        <begin position="612"/>
        <end position="741"/>
    </location>
</feature>
<protein>
    <recommendedName>
        <fullName evidence="4">AAA+ ATPase domain-containing protein</fullName>
    </recommendedName>
</protein>
<dbReference type="EMBL" id="JAWQEG010004798">
    <property type="protein sequence ID" value="KAK3860180.1"/>
    <property type="molecule type" value="Genomic_DNA"/>
</dbReference>
<evidence type="ECO:0000259" key="4">
    <source>
        <dbReference type="SMART" id="SM00382"/>
    </source>
</evidence>
<feature type="compositionally biased region" description="Polar residues" evidence="3">
    <location>
        <begin position="1058"/>
        <end position="1068"/>
    </location>
</feature>
<dbReference type="Gene3D" id="3.40.50.300">
    <property type="entry name" value="P-loop containing nucleotide triphosphate hydrolases"/>
    <property type="match status" value="2"/>
</dbReference>
<keyword evidence="6" id="KW-1185">Reference proteome</keyword>
<comment type="similarity">
    <text evidence="1">Belongs to the TRAFAC class TrmE-Era-EngA-EngB-Septin-like GTPase superfamily. AIG1/Toc34/Toc159-like paraseptin GTPase family. IAN subfamily.</text>
</comment>
<dbReference type="SMART" id="SM00382">
    <property type="entry name" value="AAA"/>
    <property type="match status" value="2"/>
</dbReference>
<dbReference type="InterPro" id="IPR006703">
    <property type="entry name" value="G_AIG1"/>
</dbReference>
<proteinExistence type="inferred from homology"/>
<feature type="compositionally biased region" description="Low complexity" evidence="3">
    <location>
        <begin position="1025"/>
        <end position="1034"/>
    </location>
</feature>
<dbReference type="CDD" id="cd00882">
    <property type="entry name" value="Ras_like_GTPase"/>
    <property type="match status" value="1"/>
</dbReference>
<feature type="domain" description="AAA+ ATPase" evidence="4">
    <location>
        <begin position="1355"/>
        <end position="1473"/>
    </location>
</feature>